<name>A0ABR9N003_9MICO</name>
<sequence>MPTVAEYAPAVTTHPTRAALGAAAAEHAADVLRTRLDRPGIARVMLAAAPSQQETLSALARAKGIDWSRVVAFHMDDYLGLPDDAPQGFGNWLERHFATRVRGIRFERLRTAGDPEAEAHRYAALMGREPFDLVLLGLGVNGHLAFNDPPADLDDPRAARVVELDDVSRRQQVDEGHFPSIGDVPRRAITITIPRLLHATEIIASVPGTEKRRAVADTLGSEIHGDRPGTALRTHPRVAIYLDTESAPENDGS</sequence>
<proteinExistence type="predicted"/>
<reference evidence="3 4" key="1">
    <citation type="submission" date="2020-10" db="EMBL/GenBank/DDBJ databases">
        <title>Myceligenerans pegani sp. nov., an endophytic actinomycete isolated from Peganum harmala L. in Xinjiang, China.</title>
        <authorList>
            <person name="Xin L."/>
        </authorList>
    </citation>
    <scope>NUCLEOTIDE SEQUENCE [LARGE SCALE GENOMIC DNA]</scope>
    <source>
        <strain evidence="3 4">TRM65318</strain>
    </source>
</reference>
<gene>
    <name evidence="3" type="ORF">IHE71_12745</name>
</gene>
<evidence type="ECO:0000313" key="4">
    <source>
        <dbReference type="Proteomes" id="UP000625527"/>
    </source>
</evidence>
<dbReference type="Pfam" id="PF01182">
    <property type="entry name" value="Glucosamine_iso"/>
    <property type="match status" value="1"/>
</dbReference>
<dbReference type="Gene3D" id="3.40.50.1360">
    <property type="match status" value="1"/>
</dbReference>
<keyword evidence="4" id="KW-1185">Reference proteome</keyword>
<dbReference type="Proteomes" id="UP000625527">
    <property type="component" value="Unassembled WGS sequence"/>
</dbReference>
<keyword evidence="1" id="KW-0119">Carbohydrate metabolism</keyword>
<evidence type="ECO:0000256" key="1">
    <source>
        <dbReference type="ARBA" id="ARBA00023277"/>
    </source>
</evidence>
<dbReference type="InterPro" id="IPR006148">
    <property type="entry name" value="Glc/Gal-6P_isomerase"/>
</dbReference>
<organism evidence="3 4">
    <name type="scientific">Myceligenerans pegani</name>
    <dbReference type="NCBI Taxonomy" id="2776917"/>
    <lineage>
        <taxon>Bacteria</taxon>
        <taxon>Bacillati</taxon>
        <taxon>Actinomycetota</taxon>
        <taxon>Actinomycetes</taxon>
        <taxon>Micrococcales</taxon>
        <taxon>Promicromonosporaceae</taxon>
        <taxon>Myceligenerans</taxon>
    </lineage>
</organism>
<dbReference type="RefSeq" id="WP_192863145.1">
    <property type="nucleotide sequence ID" value="NZ_JADAQT010000088.1"/>
</dbReference>
<evidence type="ECO:0000313" key="3">
    <source>
        <dbReference type="EMBL" id="MBE1876576.1"/>
    </source>
</evidence>
<feature type="domain" description="Glucosamine/galactosamine-6-phosphate isomerase" evidence="2">
    <location>
        <begin position="16"/>
        <end position="233"/>
    </location>
</feature>
<dbReference type="PANTHER" id="PTHR11280">
    <property type="entry name" value="GLUCOSAMINE-6-PHOSPHATE ISOMERASE"/>
    <property type="match status" value="1"/>
</dbReference>
<dbReference type="InterPro" id="IPR037171">
    <property type="entry name" value="NagB/RpiA_transferase-like"/>
</dbReference>
<dbReference type="SUPFAM" id="SSF100950">
    <property type="entry name" value="NagB/RpiA/CoA transferase-like"/>
    <property type="match status" value="1"/>
</dbReference>
<dbReference type="InterPro" id="IPR004547">
    <property type="entry name" value="Glucosamine6P_isomerase"/>
</dbReference>
<protein>
    <submittedName>
        <fullName evidence="3">6-phosphogluconolactonase</fullName>
    </submittedName>
</protein>
<accession>A0ABR9N003</accession>
<comment type="caution">
    <text evidence="3">The sequence shown here is derived from an EMBL/GenBank/DDBJ whole genome shotgun (WGS) entry which is preliminary data.</text>
</comment>
<evidence type="ECO:0000259" key="2">
    <source>
        <dbReference type="Pfam" id="PF01182"/>
    </source>
</evidence>
<dbReference type="PANTHER" id="PTHR11280:SF6">
    <property type="entry name" value="GLUCOSAMINE-6-PHOSPHATE ISOMERASE NAGB"/>
    <property type="match status" value="1"/>
</dbReference>
<dbReference type="EMBL" id="JADAQT010000088">
    <property type="protein sequence ID" value="MBE1876576.1"/>
    <property type="molecule type" value="Genomic_DNA"/>
</dbReference>